<comment type="caution">
    <text evidence="1">The sequence shown here is derived from an EMBL/GenBank/DDBJ whole genome shotgun (WGS) entry which is preliminary data.</text>
</comment>
<sequence>MSKRRLPAEPDVVLQPSAGEFDEFSRDGVGQVVDDCLSFIFAGNTSLPAERALKEKVDLTLQLIPQVSNGLKVFVSVGPALC</sequence>
<evidence type="ECO:0000313" key="1">
    <source>
        <dbReference type="EMBL" id="KHD74556.1"/>
    </source>
</evidence>
<name>A0A0A6UGG8_ACTUT</name>
<dbReference type="EMBL" id="JRTT01000041">
    <property type="protein sequence ID" value="KHD74556.1"/>
    <property type="molecule type" value="Genomic_DNA"/>
</dbReference>
<dbReference type="Proteomes" id="UP000054537">
    <property type="component" value="Unassembled WGS sequence"/>
</dbReference>
<gene>
    <name evidence="1" type="ORF">MB27_27980</name>
</gene>
<accession>A0A0A6UGG8</accession>
<proteinExistence type="predicted"/>
<reference evidence="1 2" key="1">
    <citation type="submission" date="2014-10" db="EMBL/GenBank/DDBJ databases">
        <title>Draft genome sequence of Actinoplanes utahensis NRRL 12052.</title>
        <authorList>
            <person name="Velasco-Bucheli B."/>
            <person name="del Cerro C."/>
            <person name="Hormigo D."/>
            <person name="Garcia J.L."/>
            <person name="Acebal C."/>
            <person name="Arroyo M."/>
            <person name="de la Mata I."/>
        </authorList>
    </citation>
    <scope>NUCLEOTIDE SEQUENCE [LARGE SCALE GENOMIC DNA]</scope>
    <source>
        <strain evidence="1 2">NRRL 12052</strain>
    </source>
</reference>
<dbReference type="AlphaFoldDB" id="A0A0A6UGG8"/>
<keyword evidence="2" id="KW-1185">Reference proteome</keyword>
<evidence type="ECO:0000313" key="2">
    <source>
        <dbReference type="Proteomes" id="UP000054537"/>
    </source>
</evidence>
<protein>
    <submittedName>
        <fullName evidence="1">Uncharacterized protein</fullName>
    </submittedName>
</protein>
<organism evidence="1 2">
    <name type="scientific">Actinoplanes utahensis</name>
    <dbReference type="NCBI Taxonomy" id="1869"/>
    <lineage>
        <taxon>Bacteria</taxon>
        <taxon>Bacillati</taxon>
        <taxon>Actinomycetota</taxon>
        <taxon>Actinomycetes</taxon>
        <taxon>Micromonosporales</taxon>
        <taxon>Micromonosporaceae</taxon>
        <taxon>Actinoplanes</taxon>
    </lineage>
</organism>